<sequence>MSEMPKRQTRSNKTAPLHDLLPPTKLKPRPENQQQPPNLKWPSHFRKQRRLQHIPLKDQLRQQCRLVLIRVLAPRQKNGRTSDRRSPGRLATDPFNLAQRGRAAGLVPPAGASAPVLSRTATVILDDWEDDIIEIAGFDGRPKTPSFNFKDRSSGGYVEIDDLAPVKTEEVEPVMDQGMSYNQSPAPHYTRGRSHSSACGGAGSARGRSHEESASPQQSPQRRSYSSSDAGAGPLVPARGRSRDARLDRTKSRPGALIHKNLPSHRLVDAATSGVRRRSSRHEVPPRRSHSYDSVLHSPRLPPRRDTPLPPSSPPPPSSQQPHEADDSSSESSSESFSESSSEAESDDYEKLQNIERKQKEKAAARLGREVERARSEIEDSEDEQDFEQEVMKNGYEDDDGARRRRKPAEKKKGAQRGDAGARSGELHLRDYGGIQSDEDYTSVGPDANSERLRAYIRVRLDTTSNITALTGWATA</sequence>
<evidence type="ECO:0000313" key="2">
    <source>
        <dbReference type="EMBL" id="KAJ7679820.1"/>
    </source>
</evidence>
<feature type="compositionally biased region" description="Basic and acidic residues" evidence="1">
    <location>
        <begin position="241"/>
        <end position="251"/>
    </location>
</feature>
<protein>
    <submittedName>
        <fullName evidence="2">Uncharacterized protein</fullName>
    </submittedName>
</protein>
<feature type="compositionally biased region" description="Low complexity" evidence="1">
    <location>
        <begin position="214"/>
        <end position="228"/>
    </location>
</feature>
<keyword evidence="3" id="KW-1185">Reference proteome</keyword>
<dbReference type="EMBL" id="JARKIE010000127">
    <property type="protein sequence ID" value="KAJ7679820.1"/>
    <property type="molecule type" value="Genomic_DNA"/>
</dbReference>
<feature type="compositionally biased region" description="Acidic residues" evidence="1">
    <location>
        <begin position="379"/>
        <end position="389"/>
    </location>
</feature>
<feature type="region of interest" description="Disordered" evidence="1">
    <location>
        <begin position="178"/>
        <end position="447"/>
    </location>
</feature>
<evidence type="ECO:0000256" key="1">
    <source>
        <dbReference type="SAM" id="MobiDB-lite"/>
    </source>
</evidence>
<feature type="compositionally biased region" description="Low complexity" evidence="1">
    <location>
        <begin position="330"/>
        <end position="341"/>
    </location>
</feature>
<feature type="compositionally biased region" description="Pro residues" evidence="1">
    <location>
        <begin position="308"/>
        <end position="319"/>
    </location>
</feature>
<feature type="compositionally biased region" description="Basic and acidic residues" evidence="1">
    <location>
        <begin position="349"/>
        <end position="378"/>
    </location>
</feature>
<accession>A0AAD7D578</accession>
<gene>
    <name evidence="2" type="ORF">B0H17DRAFT_1138959</name>
</gene>
<proteinExistence type="predicted"/>
<dbReference type="AlphaFoldDB" id="A0AAD7D578"/>
<name>A0AAD7D578_MYCRO</name>
<evidence type="ECO:0000313" key="3">
    <source>
        <dbReference type="Proteomes" id="UP001221757"/>
    </source>
</evidence>
<reference evidence="2" key="1">
    <citation type="submission" date="2023-03" db="EMBL/GenBank/DDBJ databases">
        <title>Massive genome expansion in bonnet fungi (Mycena s.s.) driven by repeated elements and novel gene families across ecological guilds.</title>
        <authorList>
            <consortium name="Lawrence Berkeley National Laboratory"/>
            <person name="Harder C.B."/>
            <person name="Miyauchi S."/>
            <person name="Viragh M."/>
            <person name="Kuo A."/>
            <person name="Thoen E."/>
            <person name="Andreopoulos B."/>
            <person name="Lu D."/>
            <person name="Skrede I."/>
            <person name="Drula E."/>
            <person name="Henrissat B."/>
            <person name="Morin E."/>
            <person name="Kohler A."/>
            <person name="Barry K."/>
            <person name="LaButti K."/>
            <person name="Morin E."/>
            <person name="Salamov A."/>
            <person name="Lipzen A."/>
            <person name="Mereny Z."/>
            <person name="Hegedus B."/>
            <person name="Baldrian P."/>
            <person name="Stursova M."/>
            <person name="Weitz H."/>
            <person name="Taylor A."/>
            <person name="Grigoriev I.V."/>
            <person name="Nagy L.G."/>
            <person name="Martin F."/>
            <person name="Kauserud H."/>
        </authorList>
    </citation>
    <scope>NUCLEOTIDE SEQUENCE</scope>
    <source>
        <strain evidence="2">CBHHK067</strain>
    </source>
</reference>
<organism evidence="2 3">
    <name type="scientific">Mycena rosella</name>
    <name type="common">Pink bonnet</name>
    <name type="synonym">Agaricus rosellus</name>
    <dbReference type="NCBI Taxonomy" id="1033263"/>
    <lineage>
        <taxon>Eukaryota</taxon>
        <taxon>Fungi</taxon>
        <taxon>Dikarya</taxon>
        <taxon>Basidiomycota</taxon>
        <taxon>Agaricomycotina</taxon>
        <taxon>Agaricomycetes</taxon>
        <taxon>Agaricomycetidae</taxon>
        <taxon>Agaricales</taxon>
        <taxon>Marasmiineae</taxon>
        <taxon>Mycenaceae</taxon>
        <taxon>Mycena</taxon>
    </lineage>
</organism>
<dbReference type="Proteomes" id="UP001221757">
    <property type="component" value="Unassembled WGS sequence"/>
</dbReference>
<comment type="caution">
    <text evidence="2">The sequence shown here is derived from an EMBL/GenBank/DDBJ whole genome shotgun (WGS) entry which is preliminary data.</text>
</comment>
<feature type="region of interest" description="Disordered" evidence="1">
    <location>
        <begin position="1"/>
        <end position="44"/>
    </location>
</feature>